<gene>
    <name evidence="2" type="ORF">PBY51_024705</name>
</gene>
<organism evidence="2 3">
    <name type="scientific">Eleginops maclovinus</name>
    <name type="common">Patagonian blennie</name>
    <name type="synonym">Eleginus maclovinus</name>
    <dbReference type="NCBI Taxonomy" id="56733"/>
    <lineage>
        <taxon>Eukaryota</taxon>
        <taxon>Metazoa</taxon>
        <taxon>Chordata</taxon>
        <taxon>Craniata</taxon>
        <taxon>Vertebrata</taxon>
        <taxon>Euteleostomi</taxon>
        <taxon>Actinopterygii</taxon>
        <taxon>Neopterygii</taxon>
        <taxon>Teleostei</taxon>
        <taxon>Neoteleostei</taxon>
        <taxon>Acanthomorphata</taxon>
        <taxon>Eupercaria</taxon>
        <taxon>Perciformes</taxon>
        <taxon>Notothenioidei</taxon>
        <taxon>Eleginopidae</taxon>
        <taxon>Eleginops</taxon>
    </lineage>
</organism>
<evidence type="ECO:0000313" key="2">
    <source>
        <dbReference type="EMBL" id="KAK5870041.1"/>
    </source>
</evidence>
<proteinExistence type="predicted"/>
<dbReference type="AlphaFoldDB" id="A0AAN8APA5"/>
<sequence length="78" mass="8573">MVQLLSNSWLLQPASRCHLTPPPPPPQPAIGHSSTPLSSRSTSTQCRVSACSQQKLHLHTYTPGFIKLRKISALQSRD</sequence>
<keyword evidence="3" id="KW-1185">Reference proteome</keyword>
<reference evidence="2 3" key="1">
    <citation type="journal article" date="2023" name="Genes (Basel)">
        <title>Chromosome-Level Genome Assembly and Circadian Gene Repertoire of the Patagonia Blennie Eleginops maclovinus-The Closest Ancestral Proxy of Antarctic Cryonotothenioids.</title>
        <authorList>
            <person name="Cheng C.C."/>
            <person name="Rivera-Colon A.G."/>
            <person name="Minhas B.F."/>
            <person name="Wilson L."/>
            <person name="Rayamajhi N."/>
            <person name="Vargas-Chacoff L."/>
            <person name="Catchen J.M."/>
        </authorList>
    </citation>
    <scope>NUCLEOTIDE SEQUENCE [LARGE SCALE GENOMIC DNA]</scope>
    <source>
        <strain evidence="2">JMC-PN-2008</strain>
    </source>
</reference>
<dbReference type="Proteomes" id="UP001346869">
    <property type="component" value="Unassembled WGS sequence"/>
</dbReference>
<protein>
    <submittedName>
        <fullName evidence="2">Uncharacterized protein</fullName>
    </submittedName>
</protein>
<feature type="region of interest" description="Disordered" evidence="1">
    <location>
        <begin position="15"/>
        <end position="41"/>
    </location>
</feature>
<reference evidence="2 3" key="2">
    <citation type="journal article" date="2023" name="Mol. Biol. Evol.">
        <title>Genomics of Secondarily Temperate Adaptation in the Only Non-Antarctic Icefish.</title>
        <authorList>
            <person name="Rivera-Colon A.G."/>
            <person name="Rayamajhi N."/>
            <person name="Minhas B.F."/>
            <person name="Madrigal G."/>
            <person name="Bilyk K.T."/>
            <person name="Yoon V."/>
            <person name="Hune M."/>
            <person name="Gregory S."/>
            <person name="Cheng C.H.C."/>
            <person name="Catchen J.M."/>
        </authorList>
    </citation>
    <scope>NUCLEOTIDE SEQUENCE [LARGE SCALE GENOMIC DNA]</scope>
    <source>
        <strain evidence="2">JMC-PN-2008</strain>
    </source>
</reference>
<name>A0AAN8APA5_ELEMC</name>
<evidence type="ECO:0000313" key="3">
    <source>
        <dbReference type="Proteomes" id="UP001346869"/>
    </source>
</evidence>
<accession>A0AAN8APA5</accession>
<comment type="caution">
    <text evidence="2">The sequence shown here is derived from an EMBL/GenBank/DDBJ whole genome shotgun (WGS) entry which is preliminary data.</text>
</comment>
<dbReference type="EMBL" id="JAUZQC010000006">
    <property type="protein sequence ID" value="KAK5870041.1"/>
    <property type="molecule type" value="Genomic_DNA"/>
</dbReference>
<evidence type="ECO:0000256" key="1">
    <source>
        <dbReference type="SAM" id="MobiDB-lite"/>
    </source>
</evidence>